<reference evidence="1 3" key="1">
    <citation type="submission" date="2017-11" db="EMBL/GenBank/DDBJ databases">
        <title>The genome of Rhizophagus clarus HR1 reveals common genetic basis of auxotrophy among arbuscular mycorrhizal fungi.</title>
        <authorList>
            <person name="Kobayashi Y."/>
        </authorList>
    </citation>
    <scope>NUCLEOTIDE SEQUENCE [LARGE SCALE GENOMIC DNA]</scope>
    <source>
        <strain evidence="1 3">HR1</strain>
    </source>
</reference>
<gene>
    <name evidence="2" type="ORF">RCL2_002304700</name>
    <name evidence="1" type="ORF">RclHR1_03840008</name>
</gene>
<evidence type="ECO:0000313" key="3">
    <source>
        <dbReference type="Proteomes" id="UP000247702"/>
    </source>
</evidence>
<organism evidence="1 3">
    <name type="scientific">Rhizophagus clarus</name>
    <dbReference type="NCBI Taxonomy" id="94130"/>
    <lineage>
        <taxon>Eukaryota</taxon>
        <taxon>Fungi</taxon>
        <taxon>Fungi incertae sedis</taxon>
        <taxon>Mucoromycota</taxon>
        <taxon>Glomeromycotina</taxon>
        <taxon>Glomeromycetes</taxon>
        <taxon>Glomerales</taxon>
        <taxon>Glomeraceae</taxon>
        <taxon>Rhizophagus</taxon>
    </lineage>
</organism>
<accession>A0A2Z6RCX4</accession>
<keyword evidence="3" id="KW-1185">Reference proteome</keyword>
<name>A0A2Z6RCX4_9GLOM</name>
<protein>
    <submittedName>
        <fullName evidence="1">Uncharacterized protein</fullName>
    </submittedName>
</protein>
<dbReference type="EMBL" id="BEXD01003157">
    <property type="protein sequence ID" value="GBC00386.1"/>
    <property type="molecule type" value="Genomic_DNA"/>
</dbReference>
<sequence length="200" mass="22808">MENNNLSQNEFLNETDLTELINDFYNYYGNVSDIQPQAADIQTQNSSLNMNSNNTCDLINELFAMNDEDYLNFDCTPPISDQNYQQSPITTNEQFMSNFISTSNQCLPQSPQSPHSILTQSIPENFSYTFNTITVDSLQTNTSNTCEIFKFEYRVITTVPATYSNSSITPITATSNIIEMRQQLNYFSSTNSNLQIQSHR</sequence>
<dbReference type="Proteomes" id="UP000615446">
    <property type="component" value="Unassembled WGS sequence"/>
</dbReference>
<dbReference type="EMBL" id="BLAL01000250">
    <property type="protein sequence ID" value="GES96417.1"/>
    <property type="molecule type" value="Genomic_DNA"/>
</dbReference>
<dbReference type="Proteomes" id="UP000247702">
    <property type="component" value="Unassembled WGS sequence"/>
</dbReference>
<proteinExistence type="predicted"/>
<evidence type="ECO:0000313" key="1">
    <source>
        <dbReference type="EMBL" id="GBC00386.1"/>
    </source>
</evidence>
<comment type="caution">
    <text evidence="1">The sequence shown here is derived from an EMBL/GenBank/DDBJ whole genome shotgun (WGS) entry which is preliminary data.</text>
</comment>
<dbReference type="AlphaFoldDB" id="A0A2Z6RCX4"/>
<evidence type="ECO:0000313" key="2">
    <source>
        <dbReference type="EMBL" id="GES96417.1"/>
    </source>
</evidence>
<reference evidence="2" key="2">
    <citation type="submission" date="2019-10" db="EMBL/GenBank/DDBJ databases">
        <title>Conservation and host-specific expression of non-tandemly repeated heterogenous ribosome RNA gene in arbuscular mycorrhizal fungi.</title>
        <authorList>
            <person name="Maeda T."/>
            <person name="Kobayashi Y."/>
            <person name="Nakagawa T."/>
            <person name="Ezawa T."/>
            <person name="Yamaguchi K."/>
            <person name="Bino T."/>
            <person name="Nishimoto Y."/>
            <person name="Shigenobu S."/>
            <person name="Kawaguchi M."/>
        </authorList>
    </citation>
    <scope>NUCLEOTIDE SEQUENCE</scope>
    <source>
        <strain evidence="2">HR1</strain>
    </source>
</reference>
<dbReference type="OrthoDB" id="2309067at2759"/>